<protein>
    <submittedName>
        <fullName evidence="3">Thioesterase</fullName>
    </submittedName>
</protein>
<gene>
    <name evidence="3" type="ORF">CK500_12905</name>
</gene>
<dbReference type="PANTHER" id="PTHR31793:SF27">
    <property type="entry name" value="NOVEL THIOESTERASE SUPERFAMILY DOMAIN AND SAPOSIN A-TYPE DOMAIN CONTAINING PROTEIN (0610012H03RIK)"/>
    <property type="match status" value="1"/>
</dbReference>
<dbReference type="EMBL" id="NSKC01000008">
    <property type="protein sequence ID" value="PAU83017.1"/>
    <property type="molecule type" value="Genomic_DNA"/>
</dbReference>
<proteinExistence type="inferred from homology"/>
<dbReference type="SUPFAM" id="SSF54637">
    <property type="entry name" value="Thioesterase/thiol ester dehydrase-isomerase"/>
    <property type="match status" value="1"/>
</dbReference>
<keyword evidence="4" id="KW-1185">Reference proteome</keyword>
<dbReference type="OrthoDB" id="42004at2157"/>
<evidence type="ECO:0000256" key="2">
    <source>
        <dbReference type="ARBA" id="ARBA00022801"/>
    </source>
</evidence>
<dbReference type="Gene3D" id="3.10.129.10">
    <property type="entry name" value="Hotdog Thioesterase"/>
    <property type="match status" value="1"/>
</dbReference>
<evidence type="ECO:0000313" key="3">
    <source>
        <dbReference type="EMBL" id="PAU83017.1"/>
    </source>
</evidence>
<dbReference type="Pfam" id="PF13279">
    <property type="entry name" value="4HBT_2"/>
    <property type="match status" value="1"/>
</dbReference>
<accession>A0A2A2FEB3</accession>
<keyword evidence="2" id="KW-0378">Hydrolase</keyword>
<dbReference type="InterPro" id="IPR050563">
    <property type="entry name" value="4-hydroxybenzoyl-CoA_TE"/>
</dbReference>
<dbReference type="PANTHER" id="PTHR31793">
    <property type="entry name" value="4-HYDROXYBENZOYL-COA THIOESTERASE FAMILY MEMBER"/>
    <property type="match status" value="1"/>
</dbReference>
<dbReference type="InterPro" id="IPR029069">
    <property type="entry name" value="HotDog_dom_sf"/>
</dbReference>
<comment type="caution">
    <text evidence="3">The sequence shown here is derived from an EMBL/GenBank/DDBJ whole genome shotgun (WGS) entry which is preliminary data.</text>
</comment>
<dbReference type="AlphaFoldDB" id="A0A2A2FEB3"/>
<comment type="similarity">
    <text evidence="1">Belongs to the 4-hydroxybenzoyl-CoA thioesterase family.</text>
</comment>
<dbReference type="Proteomes" id="UP000218083">
    <property type="component" value="Unassembled WGS sequence"/>
</dbReference>
<reference evidence="3 4" key="1">
    <citation type="submission" date="2017-08" db="EMBL/GenBank/DDBJ databases">
        <title>The strain WRN001 was isolated from Binhai saline alkaline soil, Tianjin, China.</title>
        <authorList>
            <person name="Liu D."/>
            <person name="Zhang G."/>
        </authorList>
    </citation>
    <scope>NUCLEOTIDE SEQUENCE [LARGE SCALE GENOMIC DNA]</scope>
    <source>
        <strain evidence="3 4">WN019</strain>
    </source>
</reference>
<evidence type="ECO:0000313" key="4">
    <source>
        <dbReference type="Proteomes" id="UP000218083"/>
    </source>
</evidence>
<sequence length="130" mass="14565">MTYTREWTVRFSDSDPFGIAHYPRIVDAFQETADMYMESIGHPFWAIQTSFGVGLPVGSMDVDFERPVESGDVVDFELETEVGTTSVTFEYAGTVDGELRFSGTERRVCVDVEDGRPTPVPDPLREALTE</sequence>
<name>A0A2A2FEB3_9EURY</name>
<dbReference type="RefSeq" id="WP_095637628.1">
    <property type="nucleotide sequence ID" value="NZ_NSKC01000008.1"/>
</dbReference>
<organism evidence="3 4">
    <name type="scientific">Halorubrum salipaludis</name>
    <dbReference type="NCBI Taxonomy" id="2032630"/>
    <lineage>
        <taxon>Archaea</taxon>
        <taxon>Methanobacteriati</taxon>
        <taxon>Methanobacteriota</taxon>
        <taxon>Stenosarchaea group</taxon>
        <taxon>Halobacteria</taxon>
        <taxon>Halobacteriales</taxon>
        <taxon>Haloferacaceae</taxon>
        <taxon>Halorubrum</taxon>
    </lineage>
</organism>
<dbReference type="GO" id="GO:0047617">
    <property type="term" value="F:fatty acyl-CoA hydrolase activity"/>
    <property type="evidence" value="ECO:0007669"/>
    <property type="project" value="TreeGrafter"/>
</dbReference>
<dbReference type="CDD" id="cd00586">
    <property type="entry name" value="4HBT"/>
    <property type="match status" value="1"/>
</dbReference>
<evidence type="ECO:0000256" key="1">
    <source>
        <dbReference type="ARBA" id="ARBA00005953"/>
    </source>
</evidence>